<name>A0A2D2ATK9_9CAUL</name>
<evidence type="ECO:0000313" key="8">
    <source>
        <dbReference type="Proteomes" id="UP000228945"/>
    </source>
</evidence>
<dbReference type="RefSeq" id="WP_099620608.1">
    <property type="nucleotide sequence ID" value="NZ_CP024201.1"/>
</dbReference>
<dbReference type="PRINTS" id="PR00207">
    <property type="entry name" value="FLAGELLIN"/>
</dbReference>
<comment type="subunit">
    <text evidence="2">In C.crescentus, the flagellar filament is composed of multiple flagellins of 29 kDa; 27 kDa and 25 kDa.</text>
</comment>
<evidence type="ECO:0000259" key="5">
    <source>
        <dbReference type="Pfam" id="PF00669"/>
    </source>
</evidence>
<dbReference type="InterPro" id="IPR001029">
    <property type="entry name" value="Flagellin_N"/>
</dbReference>
<dbReference type="SUPFAM" id="SSF64518">
    <property type="entry name" value="Phase 1 flagellin"/>
    <property type="match status" value="1"/>
</dbReference>
<evidence type="ECO:0000313" key="7">
    <source>
        <dbReference type="EMBL" id="ATQ41352.1"/>
    </source>
</evidence>
<evidence type="ECO:0000259" key="6">
    <source>
        <dbReference type="Pfam" id="PF00700"/>
    </source>
</evidence>
<proteinExistence type="inferred from homology"/>
<keyword evidence="3 4" id="KW-0975">Bacterial flagellum</keyword>
<dbReference type="Gene3D" id="1.20.1330.10">
    <property type="entry name" value="f41 fragment of flagellin, N-terminal domain"/>
    <property type="match status" value="1"/>
</dbReference>
<dbReference type="Proteomes" id="UP000228945">
    <property type="component" value="Chromosome"/>
</dbReference>
<dbReference type="EMBL" id="CP024201">
    <property type="protein sequence ID" value="ATQ41352.1"/>
    <property type="molecule type" value="Genomic_DNA"/>
</dbReference>
<dbReference type="GO" id="GO:0009288">
    <property type="term" value="C:bacterial-type flagellum"/>
    <property type="evidence" value="ECO:0007669"/>
    <property type="project" value="UniProtKB-SubCell"/>
</dbReference>
<keyword evidence="7" id="KW-0969">Cilium</keyword>
<evidence type="ECO:0000256" key="2">
    <source>
        <dbReference type="ARBA" id="ARBA00011829"/>
    </source>
</evidence>
<sequence>MPMNSINTNVGAMIALQSLNAINAELFTVQRRISTGFKVGSAKDNGAIWAIAQNQRAESRSLNAVKSSLQRGQSIVDVAISGAESVSDLLTQMKEKALAASDTTLDTAARAALSEDYVALRRQIDKVAANAEFSGVSLISAGGAGNVKALANSSATSTIDVDHIDLSTTGAAISGTVADLTGTIGTAELTAIDNAMKAVNAAAGRLGTGAKALDTHLTFVGKQQDTIDAGVGRLVDADLAKESARLQALQVQQQLAIIALGIANRAPSLLLQLFQQR</sequence>
<accession>A0A2D2ATK9</accession>
<dbReference type="GO" id="GO:0005198">
    <property type="term" value="F:structural molecule activity"/>
    <property type="evidence" value="ECO:0007669"/>
    <property type="project" value="UniProtKB-UniRule"/>
</dbReference>
<keyword evidence="7" id="KW-0282">Flagellum</keyword>
<keyword evidence="7" id="KW-0966">Cell projection</keyword>
<comment type="subcellular location">
    <subcellularLocation>
        <location evidence="4">Secreted</location>
    </subcellularLocation>
    <subcellularLocation>
        <location evidence="4">Bacterial flagellum</location>
    </subcellularLocation>
</comment>
<keyword evidence="8" id="KW-1185">Reference proteome</keyword>
<dbReference type="PANTHER" id="PTHR42792:SF2">
    <property type="entry name" value="FLAGELLIN"/>
    <property type="match status" value="1"/>
</dbReference>
<dbReference type="Pfam" id="PF00700">
    <property type="entry name" value="Flagellin_C"/>
    <property type="match status" value="1"/>
</dbReference>
<evidence type="ECO:0000256" key="1">
    <source>
        <dbReference type="ARBA" id="ARBA00005709"/>
    </source>
</evidence>
<dbReference type="InterPro" id="IPR001492">
    <property type="entry name" value="Flagellin"/>
</dbReference>
<dbReference type="GO" id="GO:0005576">
    <property type="term" value="C:extracellular region"/>
    <property type="evidence" value="ECO:0007669"/>
    <property type="project" value="UniProtKB-SubCell"/>
</dbReference>
<gene>
    <name evidence="7" type="ORF">CSW64_02445</name>
</gene>
<dbReference type="PANTHER" id="PTHR42792">
    <property type="entry name" value="FLAGELLIN"/>
    <property type="match status" value="1"/>
</dbReference>
<comment type="function">
    <text evidence="4">Flagellin is the subunit protein which polymerizes to form the filaments of bacterial flagella.</text>
</comment>
<feature type="domain" description="Flagellin C-terminal" evidence="6">
    <location>
        <begin position="189"/>
        <end position="274"/>
    </location>
</feature>
<protein>
    <recommendedName>
        <fullName evidence="4">Flagellin</fullName>
    </recommendedName>
</protein>
<dbReference type="InterPro" id="IPR046358">
    <property type="entry name" value="Flagellin_C"/>
</dbReference>
<reference evidence="7 8" key="1">
    <citation type="submission" date="2017-10" db="EMBL/GenBank/DDBJ databases">
        <title>Genome sequence of Caulobacter mirabilis FWC38.</title>
        <authorList>
            <person name="Fiebig A."/>
            <person name="Crosson S."/>
        </authorList>
    </citation>
    <scope>NUCLEOTIDE SEQUENCE [LARGE SCALE GENOMIC DNA]</scope>
    <source>
        <strain evidence="7 8">FWC 38</strain>
    </source>
</reference>
<comment type="similarity">
    <text evidence="1 4">Belongs to the bacterial flagellin family.</text>
</comment>
<organism evidence="7 8">
    <name type="scientific">Caulobacter mirabilis</name>
    <dbReference type="NCBI Taxonomy" id="69666"/>
    <lineage>
        <taxon>Bacteria</taxon>
        <taxon>Pseudomonadati</taxon>
        <taxon>Pseudomonadota</taxon>
        <taxon>Alphaproteobacteria</taxon>
        <taxon>Caulobacterales</taxon>
        <taxon>Caulobacteraceae</taxon>
        <taxon>Caulobacter</taxon>
    </lineage>
</organism>
<evidence type="ECO:0000256" key="3">
    <source>
        <dbReference type="ARBA" id="ARBA00023143"/>
    </source>
</evidence>
<dbReference type="Pfam" id="PF00669">
    <property type="entry name" value="Flagellin_N"/>
    <property type="match status" value="1"/>
</dbReference>
<dbReference type="KEGG" id="cmb:CSW64_02445"/>
<feature type="domain" description="Flagellin N-terminal" evidence="5">
    <location>
        <begin position="6"/>
        <end position="140"/>
    </location>
</feature>
<keyword evidence="4" id="KW-0964">Secreted</keyword>
<dbReference type="OrthoDB" id="7328309at2"/>
<dbReference type="AlphaFoldDB" id="A0A2D2ATK9"/>
<evidence type="ECO:0000256" key="4">
    <source>
        <dbReference type="RuleBase" id="RU362073"/>
    </source>
</evidence>